<reference evidence="2" key="1">
    <citation type="submission" date="2021-04" db="EMBL/GenBank/DDBJ databases">
        <title>novel species isolated from subtropical streams in China.</title>
        <authorList>
            <person name="Lu H."/>
        </authorList>
    </citation>
    <scope>NUCLEOTIDE SEQUENCE</scope>
    <source>
        <strain evidence="2">LFS511W</strain>
    </source>
</reference>
<gene>
    <name evidence="2" type="ORF">KDM89_16280</name>
</gene>
<feature type="region of interest" description="Disordered" evidence="1">
    <location>
        <begin position="177"/>
        <end position="213"/>
    </location>
</feature>
<proteinExistence type="predicted"/>
<feature type="compositionally biased region" description="Low complexity" evidence="1">
    <location>
        <begin position="47"/>
        <end position="59"/>
    </location>
</feature>
<name>A0A941DPA7_9BURK</name>
<feature type="region of interest" description="Disordered" evidence="1">
    <location>
        <begin position="1"/>
        <end position="59"/>
    </location>
</feature>
<sequence length="213" mass="21692">MFTPVTNTGRYQSDSIAAGTGRVTSGSGSSRASGAEPASTGTQSVQSGDAGNSSNGSASVQLSPEALALVRQLQTTDTHVRAHEMAHLVAASGLATGGPSFQYQRGPDGQNYAVGGEVGIDTSAGRTPQETLRRADVIAAAALAPSDPSGQDYAVAAKARQMAVEAQVAIQQEQAQKLSDAAKAYKDDKQTADASGNSGDQNNSDTTRIDTYA</sequence>
<comment type="caution">
    <text evidence="2">The sequence shown here is derived from an EMBL/GenBank/DDBJ whole genome shotgun (WGS) entry which is preliminary data.</text>
</comment>
<feature type="compositionally biased region" description="Polar residues" evidence="1">
    <location>
        <begin position="1"/>
        <end position="15"/>
    </location>
</feature>
<evidence type="ECO:0000256" key="1">
    <source>
        <dbReference type="SAM" id="MobiDB-lite"/>
    </source>
</evidence>
<organism evidence="2 3">
    <name type="scientific">Undibacterium luofuense</name>
    <dbReference type="NCBI Taxonomy" id="2828733"/>
    <lineage>
        <taxon>Bacteria</taxon>
        <taxon>Pseudomonadati</taxon>
        <taxon>Pseudomonadota</taxon>
        <taxon>Betaproteobacteria</taxon>
        <taxon>Burkholderiales</taxon>
        <taxon>Oxalobacteraceae</taxon>
        <taxon>Undibacterium</taxon>
    </lineage>
</organism>
<dbReference type="Proteomes" id="UP000680067">
    <property type="component" value="Unassembled WGS sequence"/>
</dbReference>
<evidence type="ECO:0000313" key="3">
    <source>
        <dbReference type="Proteomes" id="UP000680067"/>
    </source>
</evidence>
<dbReference type="InterPro" id="IPR021973">
    <property type="entry name" value="SprA-related"/>
</dbReference>
<dbReference type="RefSeq" id="WP_212688982.1">
    <property type="nucleotide sequence ID" value="NZ_JAGSPN010000014.1"/>
</dbReference>
<keyword evidence="3" id="KW-1185">Reference proteome</keyword>
<feature type="compositionally biased region" description="Polar residues" evidence="1">
    <location>
        <begin position="192"/>
        <end position="206"/>
    </location>
</feature>
<dbReference type="EMBL" id="JAGSPN010000014">
    <property type="protein sequence ID" value="MBR7783704.1"/>
    <property type="molecule type" value="Genomic_DNA"/>
</dbReference>
<dbReference type="Pfam" id="PF12118">
    <property type="entry name" value="SprA-related"/>
    <property type="match status" value="1"/>
</dbReference>
<dbReference type="AlphaFoldDB" id="A0A941DPA7"/>
<protein>
    <submittedName>
        <fullName evidence="2">Catalase</fullName>
    </submittedName>
</protein>
<accession>A0A941DPA7</accession>
<evidence type="ECO:0000313" key="2">
    <source>
        <dbReference type="EMBL" id="MBR7783704.1"/>
    </source>
</evidence>
<feature type="compositionally biased region" description="Low complexity" evidence="1">
    <location>
        <begin position="17"/>
        <end position="35"/>
    </location>
</feature>